<gene>
    <name evidence="1" type="ORF">MNB_SM-3-583</name>
</gene>
<reference evidence="1" key="1">
    <citation type="submission" date="2016-10" db="EMBL/GenBank/DDBJ databases">
        <authorList>
            <person name="de Groot N.N."/>
        </authorList>
    </citation>
    <scope>NUCLEOTIDE SEQUENCE</scope>
</reference>
<name>A0A1W1D2L2_9ZZZZ</name>
<dbReference type="AlphaFoldDB" id="A0A1W1D2L2"/>
<organism evidence="1">
    <name type="scientific">hydrothermal vent metagenome</name>
    <dbReference type="NCBI Taxonomy" id="652676"/>
    <lineage>
        <taxon>unclassified sequences</taxon>
        <taxon>metagenomes</taxon>
        <taxon>ecological metagenomes</taxon>
    </lineage>
</organism>
<evidence type="ECO:0000313" key="1">
    <source>
        <dbReference type="EMBL" id="SFV74692.1"/>
    </source>
</evidence>
<proteinExistence type="predicted"/>
<accession>A0A1W1D2L2</accession>
<dbReference type="EMBL" id="FPHP01000002">
    <property type="protein sequence ID" value="SFV74692.1"/>
    <property type="molecule type" value="Genomic_DNA"/>
</dbReference>
<protein>
    <submittedName>
        <fullName evidence="1">Uncharacterized protein</fullName>
    </submittedName>
</protein>
<sequence length="137" mass="16319">MKKYLFLFFILTFSLFANIQEAQILQYIIKNINQNSFQKIWSDDEKIKHSFQELGYDVVKNATNADLLIIKKKLPSSKIKGKIFVLKYNLLNTIPKSFGAFFWKKGRPNIVFITPRVKKEHLRLSKELQEYEEDKVW</sequence>